<keyword evidence="1" id="KW-0968">Cytoplasmic vesicle</keyword>
<name>A0A8C5MLX4_9ANUR</name>
<dbReference type="Pfam" id="PF00169">
    <property type="entry name" value="PH"/>
    <property type="match status" value="1"/>
</dbReference>
<reference evidence="3" key="1">
    <citation type="submission" date="2025-08" db="UniProtKB">
        <authorList>
            <consortium name="Ensembl"/>
        </authorList>
    </citation>
    <scope>IDENTIFICATION</scope>
</reference>
<accession>A0A8C5MLX4</accession>
<dbReference type="GO" id="GO:0007032">
    <property type="term" value="P:endosome organization"/>
    <property type="evidence" value="ECO:0007669"/>
    <property type="project" value="UniProtKB-UniRule"/>
</dbReference>
<dbReference type="InterPro" id="IPR045188">
    <property type="entry name" value="Boi1/Boi2-like"/>
</dbReference>
<keyword evidence="1" id="KW-0597">Phosphoprotein</keyword>
<dbReference type="InterPro" id="IPR001849">
    <property type="entry name" value="PH_domain"/>
</dbReference>
<dbReference type="PANTHER" id="PTHR22902">
    <property type="entry name" value="SESQUIPEDALIAN"/>
    <property type="match status" value="1"/>
</dbReference>
<dbReference type="SUPFAM" id="SSF50729">
    <property type="entry name" value="PH domain-like"/>
    <property type="match status" value="1"/>
</dbReference>
<dbReference type="FunFam" id="2.30.29.30:FF:000567">
    <property type="entry name" value="PH domain-containing endocytic-trafficking adaptor 1"/>
    <property type="match status" value="1"/>
</dbReference>
<dbReference type="InterPro" id="IPR011993">
    <property type="entry name" value="PH-like_dom_sf"/>
</dbReference>
<evidence type="ECO:0000259" key="2">
    <source>
        <dbReference type="PROSITE" id="PS50003"/>
    </source>
</evidence>
<comment type="subcellular location">
    <subcellularLocation>
        <location evidence="1">Early endosome</location>
    </subcellularLocation>
    <subcellularLocation>
        <location evidence="1">Recycling endosome</location>
    </subcellularLocation>
    <subcellularLocation>
        <location evidence="1">Golgi apparatus</location>
        <location evidence="1">trans-Golgi network</location>
    </subcellularLocation>
    <subcellularLocation>
        <location evidence="1">Cytoplasmic vesicle</location>
        <location evidence="1">Clathrin-coated vesicle</location>
    </subcellularLocation>
</comment>
<dbReference type="GO" id="GO:0005802">
    <property type="term" value="C:trans-Golgi network"/>
    <property type="evidence" value="ECO:0007669"/>
    <property type="project" value="UniProtKB-UniRule"/>
</dbReference>
<sequence length="288" mass="32410">MKLNERNLLYYATCKSPVDKCGFLSKKGDRTSAYHKRWFVLKGNLLFYYDHEESKEPLGVIILEGCRVELCESTEEYAFAITFEHVKSRAYMLAADSQRSMESWVKALTKANFEYIRLVVMELQKQFAEVQKDPHVLAKPKGLSSVNPLNASSNNKSQILASNPQDWPMQKDNGCASWDKDQSDVCNGILNVSGLACQNNTESSSHVLGAAGCHKFTLPTVRPPDGSGRGQACSSGEEESEDFSFSQLHQLFGEEIVALRTNWTKNIQKTNPYDRELGQRPLTPFTLH</sequence>
<dbReference type="GO" id="GO:0042147">
    <property type="term" value="P:retrograde transport, endosome to Golgi"/>
    <property type="evidence" value="ECO:0007669"/>
    <property type="project" value="UniProtKB-UniRule"/>
</dbReference>
<dbReference type="GO" id="GO:0030136">
    <property type="term" value="C:clathrin-coated vesicle"/>
    <property type="evidence" value="ECO:0007669"/>
    <property type="project" value="UniProtKB-SubCell"/>
</dbReference>
<evidence type="ECO:0000313" key="4">
    <source>
        <dbReference type="Proteomes" id="UP000694569"/>
    </source>
</evidence>
<reference evidence="3" key="2">
    <citation type="submission" date="2025-09" db="UniProtKB">
        <authorList>
            <consortium name="Ensembl"/>
        </authorList>
    </citation>
    <scope>IDENTIFICATION</scope>
</reference>
<dbReference type="GO" id="GO:0001881">
    <property type="term" value="P:receptor recycling"/>
    <property type="evidence" value="ECO:0007669"/>
    <property type="project" value="UniProtKB-UniRule"/>
</dbReference>
<keyword evidence="1" id="KW-0333">Golgi apparatus</keyword>
<dbReference type="SMART" id="SM00233">
    <property type="entry name" value="PH"/>
    <property type="match status" value="1"/>
</dbReference>
<dbReference type="Ensembl" id="ENSLLET00000017222.1">
    <property type="protein sequence ID" value="ENSLLEP00000016590.1"/>
    <property type="gene ID" value="ENSLLEG00000010563.1"/>
</dbReference>
<protein>
    <recommendedName>
        <fullName evidence="1">Sesquipedalian</fullName>
        <shortName evidence="1">Ses</shortName>
    </recommendedName>
    <alternativeName>
        <fullName evidence="1">PH domain-containing endocytic trafficking adaptor</fullName>
    </alternativeName>
</protein>
<organism evidence="3 4">
    <name type="scientific">Leptobrachium leishanense</name>
    <name type="common">Leishan spiny toad</name>
    <dbReference type="NCBI Taxonomy" id="445787"/>
    <lineage>
        <taxon>Eukaryota</taxon>
        <taxon>Metazoa</taxon>
        <taxon>Chordata</taxon>
        <taxon>Craniata</taxon>
        <taxon>Vertebrata</taxon>
        <taxon>Euteleostomi</taxon>
        <taxon>Amphibia</taxon>
        <taxon>Batrachia</taxon>
        <taxon>Anura</taxon>
        <taxon>Pelobatoidea</taxon>
        <taxon>Megophryidae</taxon>
        <taxon>Leptobrachium</taxon>
    </lineage>
</organism>
<dbReference type="AlphaFoldDB" id="A0A8C5MLX4"/>
<dbReference type="GO" id="GO:0005769">
    <property type="term" value="C:early endosome"/>
    <property type="evidence" value="ECO:0007669"/>
    <property type="project" value="UniProtKB-SubCell"/>
</dbReference>
<dbReference type="GO" id="GO:0005829">
    <property type="term" value="C:cytosol"/>
    <property type="evidence" value="ECO:0007669"/>
    <property type="project" value="GOC"/>
</dbReference>
<comment type="similarity">
    <text evidence="1">Belongs to the sesquipedalian family.</text>
</comment>
<dbReference type="CDD" id="cd13288">
    <property type="entry name" value="PH_Ses"/>
    <property type="match status" value="1"/>
</dbReference>
<keyword evidence="1" id="KW-0967">Endosome</keyword>
<dbReference type="PROSITE" id="PS50003">
    <property type="entry name" value="PH_DOMAIN"/>
    <property type="match status" value="1"/>
</dbReference>
<dbReference type="Proteomes" id="UP000694569">
    <property type="component" value="Unplaced"/>
</dbReference>
<dbReference type="GeneTree" id="ENSGT00940000162791"/>
<evidence type="ECO:0000256" key="1">
    <source>
        <dbReference type="RuleBase" id="RU369082"/>
    </source>
</evidence>
<dbReference type="GO" id="GO:0055037">
    <property type="term" value="C:recycling endosome"/>
    <property type="evidence" value="ECO:0007669"/>
    <property type="project" value="UniProtKB-SubCell"/>
</dbReference>
<comment type="function">
    <text evidence="1">Plays a role in endocytic trafficking. Required for receptor recycling from endosomes, both to the trans-Golgi network and the plasma membrane.</text>
</comment>
<proteinExistence type="inferred from homology"/>
<evidence type="ECO:0000313" key="3">
    <source>
        <dbReference type="Ensembl" id="ENSLLEP00000016590.1"/>
    </source>
</evidence>
<dbReference type="PANTHER" id="PTHR22902:SF54">
    <property type="entry name" value="SESQUIPEDALIAN"/>
    <property type="match status" value="1"/>
</dbReference>
<dbReference type="Gene3D" id="2.30.29.30">
    <property type="entry name" value="Pleckstrin-homology domain (PH domain)/Phosphotyrosine-binding domain (PTB)"/>
    <property type="match status" value="1"/>
</dbReference>
<feature type="domain" description="PH" evidence="2">
    <location>
        <begin position="17"/>
        <end position="113"/>
    </location>
</feature>
<dbReference type="OrthoDB" id="10261837at2759"/>
<keyword evidence="4" id="KW-1185">Reference proteome</keyword>